<sequence length="179" mass="20450">MTKRIITMDELWQSDPCTYLREWLPREIPISASLALEPLSWVNEMLQLKVPLEANRNHMHSGFGGSLYTASLLVCWSWLHLQLRTLGVDDGVHIVIQKADVQYPKPLLTDGIAICRGVDTTAWAKFLKSWQRYQKGRITLSSEIKPMDAIDPIMDSRTDARTDLSITTQFIGDFVVYRA</sequence>
<proteinExistence type="predicted"/>
<dbReference type="AlphaFoldDB" id="A0A2U2AFS2"/>
<name>A0A2U2AFS2_9GAMM</name>
<reference evidence="3" key="1">
    <citation type="submission" date="2018-05" db="EMBL/GenBank/DDBJ databases">
        <title>Ignatzschineria dubaiensis sp. nov., isolated from necrotic foot tissues of dromedaries (Camelus dromedarius) and associated maggots in Dubai, United Arab Emirates.</title>
        <authorList>
            <person name="Tsang C.C."/>
            <person name="Tang J.Y.M."/>
            <person name="Fong J.Y.H."/>
            <person name="Kinne J."/>
            <person name="Lee H.H."/>
            <person name="Joseph M."/>
            <person name="Jose S."/>
            <person name="Schuster R.K."/>
            <person name="Tang Y."/>
            <person name="Sivakumar S."/>
            <person name="Chen J.H.K."/>
            <person name="Teng J.L.L."/>
            <person name="Lau S.K.P."/>
            <person name="Wernery U."/>
            <person name="Woo P.C.Y."/>
        </authorList>
    </citation>
    <scope>NUCLEOTIDE SEQUENCE [LARGE SCALE GENOMIC DNA]</scope>
    <source>
        <strain evidence="3">KCTC 22644</strain>
    </source>
</reference>
<evidence type="ECO:0000313" key="3">
    <source>
        <dbReference type="Proteomes" id="UP000245020"/>
    </source>
</evidence>
<dbReference type="EMBL" id="QEWQ01000002">
    <property type="protein sequence ID" value="PWD81467.1"/>
    <property type="molecule type" value="Genomic_DNA"/>
</dbReference>
<dbReference type="InterPro" id="IPR029069">
    <property type="entry name" value="HotDog_dom_sf"/>
</dbReference>
<dbReference type="Pfam" id="PF09500">
    <property type="entry name" value="YiiD_C"/>
    <property type="match status" value="1"/>
</dbReference>
<dbReference type="Proteomes" id="UP000245020">
    <property type="component" value="Unassembled WGS sequence"/>
</dbReference>
<comment type="caution">
    <text evidence="2">The sequence shown here is derived from an EMBL/GenBank/DDBJ whole genome shotgun (WGS) entry which is preliminary data.</text>
</comment>
<accession>A0A2U2AFS2</accession>
<dbReference type="InterPro" id="IPR012660">
    <property type="entry name" value="YiiD_C"/>
</dbReference>
<keyword evidence="3" id="KW-1185">Reference proteome</keyword>
<dbReference type="Gene3D" id="3.10.129.10">
    <property type="entry name" value="Hotdog Thioesterase"/>
    <property type="match status" value="1"/>
</dbReference>
<organism evidence="2 3">
    <name type="scientific">Ignatzschineria ureiclastica</name>
    <dbReference type="NCBI Taxonomy" id="472582"/>
    <lineage>
        <taxon>Bacteria</taxon>
        <taxon>Pseudomonadati</taxon>
        <taxon>Pseudomonadota</taxon>
        <taxon>Gammaproteobacteria</taxon>
        <taxon>Cardiobacteriales</taxon>
        <taxon>Ignatzschineriaceae</taxon>
        <taxon>Ignatzschineria</taxon>
    </lineage>
</organism>
<dbReference type="SUPFAM" id="SSF54637">
    <property type="entry name" value="Thioesterase/thiol ester dehydrase-isomerase"/>
    <property type="match status" value="1"/>
</dbReference>
<evidence type="ECO:0000313" key="2">
    <source>
        <dbReference type="EMBL" id="PWD81467.1"/>
    </source>
</evidence>
<evidence type="ECO:0000259" key="1">
    <source>
        <dbReference type="Pfam" id="PF09500"/>
    </source>
</evidence>
<feature type="domain" description="Thioesterase putative" evidence="1">
    <location>
        <begin position="17"/>
        <end position="145"/>
    </location>
</feature>
<dbReference type="NCBIfam" id="TIGR02447">
    <property type="entry name" value="yiiD_Cterm"/>
    <property type="match status" value="1"/>
</dbReference>
<protein>
    <submittedName>
        <fullName evidence="2">Thioesterase</fullName>
    </submittedName>
</protein>
<gene>
    <name evidence="2" type="ORF">DC083_03195</name>
</gene>